<keyword evidence="6" id="KW-0472">Membrane</keyword>
<dbReference type="Proteomes" id="UP000500938">
    <property type="component" value="Chromosome"/>
</dbReference>
<evidence type="ECO:0000256" key="6">
    <source>
        <dbReference type="SAM" id="Phobius"/>
    </source>
</evidence>
<evidence type="ECO:0000256" key="3">
    <source>
        <dbReference type="ARBA" id="ARBA00023002"/>
    </source>
</evidence>
<evidence type="ECO:0000256" key="4">
    <source>
        <dbReference type="ARBA" id="ARBA00023157"/>
    </source>
</evidence>
<keyword evidence="6" id="KW-0812">Transmembrane</keyword>
<evidence type="ECO:0000259" key="7">
    <source>
        <dbReference type="PROSITE" id="PS51352"/>
    </source>
</evidence>
<keyword evidence="4" id="KW-1015">Disulfide bond</keyword>
<keyword evidence="3" id="KW-0560">Oxidoreductase</keyword>
<accession>A0A6M4IMH9</accession>
<organism evidence="8 9">
    <name type="scientific">Gemmatimonas groenlandica</name>
    <dbReference type="NCBI Taxonomy" id="2732249"/>
    <lineage>
        <taxon>Bacteria</taxon>
        <taxon>Pseudomonadati</taxon>
        <taxon>Gemmatimonadota</taxon>
        <taxon>Gemmatimonadia</taxon>
        <taxon>Gemmatimonadales</taxon>
        <taxon>Gemmatimonadaceae</taxon>
        <taxon>Gemmatimonas</taxon>
    </lineage>
</organism>
<evidence type="ECO:0000313" key="8">
    <source>
        <dbReference type="EMBL" id="QJR34222.1"/>
    </source>
</evidence>
<dbReference type="PROSITE" id="PS51352">
    <property type="entry name" value="THIOREDOXIN_2"/>
    <property type="match status" value="1"/>
</dbReference>
<dbReference type="GO" id="GO:0016491">
    <property type="term" value="F:oxidoreductase activity"/>
    <property type="evidence" value="ECO:0007669"/>
    <property type="project" value="UniProtKB-KW"/>
</dbReference>
<dbReference type="InterPro" id="IPR012336">
    <property type="entry name" value="Thioredoxin-like_fold"/>
</dbReference>
<keyword evidence="2" id="KW-0732">Signal</keyword>
<dbReference type="InterPro" id="IPR013766">
    <property type="entry name" value="Thioredoxin_domain"/>
</dbReference>
<evidence type="ECO:0000256" key="5">
    <source>
        <dbReference type="ARBA" id="ARBA00023284"/>
    </source>
</evidence>
<dbReference type="Pfam" id="PF13462">
    <property type="entry name" value="Thioredoxin_4"/>
    <property type="match status" value="1"/>
</dbReference>
<sequence length="242" mass="25652">MVKATKKKSNNAFLPIVLVVLAVGGAAIYYKVQNKPKPIELAPGTALPTAEGQLRGDPNAPVTIMEFADFECPGCGQFAALQGPDIKTRIVDAGLANFRFYDFPLTSIHQNTMAAHLAASCAADQGKFWEMHDALFAGQMDWNSQATTNPRKVFDSYAGQLGLDMTAYNSCFDTQKNLPKIQANAAAGTERGVSSTPTLVVGNKVYAGGLTFDQLKKLVDSLRAVAPAAPAAAPVATDTAKK</sequence>
<dbReference type="InterPro" id="IPR036249">
    <property type="entry name" value="Thioredoxin-like_sf"/>
</dbReference>
<feature type="transmembrane region" description="Helical" evidence="6">
    <location>
        <begin position="12"/>
        <end position="30"/>
    </location>
</feature>
<reference evidence="8 9" key="1">
    <citation type="submission" date="2020-05" db="EMBL/GenBank/DDBJ databases">
        <title>Complete genome sequence of Gemmatimonas greenlandica TET16.</title>
        <authorList>
            <person name="Zeng Y."/>
        </authorList>
    </citation>
    <scope>NUCLEOTIDE SEQUENCE [LARGE SCALE GENOMIC DNA]</scope>
    <source>
        <strain evidence="8 9">TET16</strain>
    </source>
</reference>
<dbReference type="PANTHER" id="PTHR13887:SF14">
    <property type="entry name" value="DISULFIDE BOND FORMATION PROTEIN D"/>
    <property type="match status" value="1"/>
</dbReference>
<dbReference type="PANTHER" id="PTHR13887">
    <property type="entry name" value="GLUTATHIONE S-TRANSFERASE KAPPA"/>
    <property type="match status" value="1"/>
</dbReference>
<evidence type="ECO:0000313" key="9">
    <source>
        <dbReference type="Proteomes" id="UP000500938"/>
    </source>
</evidence>
<evidence type="ECO:0000256" key="1">
    <source>
        <dbReference type="ARBA" id="ARBA00005791"/>
    </source>
</evidence>
<keyword evidence="9" id="KW-1185">Reference proteome</keyword>
<protein>
    <submittedName>
        <fullName evidence="8">Thioredoxin domain-containing protein</fullName>
    </submittedName>
</protein>
<proteinExistence type="inferred from homology"/>
<keyword evidence="6" id="KW-1133">Transmembrane helix</keyword>
<dbReference type="KEGG" id="ggr:HKW67_01170"/>
<feature type="domain" description="Thioredoxin" evidence="7">
    <location>
        <begin position="36"/>
        <end position="224"/>
    </location>
</feature>
<name>A0A6M4IMH9_9BACT</name>
<dbReference type="RefSeq" id="WP_171223648.1">
    <property type="nucleotide sequence ID" value="NZ_CP053085.1"/>
</dbReference>
<comment type="similarity">
    <text evidence="1">Belongs to the thioredoxin family. DsbA subfamily.</text>
</comment>
<dbReference type="SUPFAM" id="SSF52833">
    <property type="entry name" value="Thioredoxin-like"/>
    <property type="match status" value="1"/>
</dbReference>
<dbReference type="AlphaFoldDB" id="A0A6M4IMH9"/>
<keyword evidence="5" id="KW-0676">Redox-active center</keyword>
<dbReference type="Gene3D" id="3.40.30.10">
    <property type="entry name" value="Glutaredoxin"/>
    <property type="match status" value="1"/>
</dbReference>
<evidence type="ECO:0000256" key="2">
    <source>
        <dbReference type="ARBA" id="ARBA00022729"/>
    </source>
</evidence>
<gene>
    <name evidence="8" type="ORF">HKW67_01170</name>
</gene>
<dbReference type="EMBL" id="CP053085">
    <property type="protein sequence ID" value="QJR34222.1"/>
    <property type="molecule type" value="Genomic_DNA"/>
</dbReference>